<dbReference type="EMBL" id="FOIR01000001">
    <property type="protein sequence ID" value="SEV87963.1"/>
    <property type="molecule type" value="Genomic_DNA"/>
</dbReference>
<dbReference type="Pfam" id="PF19425">
    <property type="entry name" value="Csd3_N2"/>
    <property type="match status" value="1"/>
</dbReference>
<dbReference type="InterPro" id="IPR016047">
    <property type="entry name" value="M23ase_b-sheet_dom"/>
</dbReference>
<dbReference type="InterPro" id="IPR045834">
    <property type="entry name" value="Csd3_N2"/>
</dbReference>
<dbReference type="Proteomes" id="UP000199437">
    <property type="component" value="Unassembled WGS sequence"/>
</dbReference>
<dbReference type="CDD" id="cd12797">
    <property type="entry name" value="M23_peptidase"/>
    <property type="match status" value="1"/>
</dbReference>
<dbReference type="OrthoDB" id="9810477at2"/>
<dbReference type="GO" id="GO:0030313">
    <property type="term" value="C:cell envelope"/>
    <property type="evidence" value="ECO:0007669"/>
    <property type="project" value="UniProtKB-SubCell"/>
</dbReference>
<dbReference type="InterPro" id="IPR011055">
    <property type="entry name" value="Dup_hybrid_motif"/>
</dbReference>
<proteinExistence type="predicted"/>
<evidence type="ECO:0000256" key="1">
    <source>
        <dbReference type="ARBA" id="ARBA00001947"/>
    </source>
</evidence>
<dbReference type="PANTHER" id="PTHR21666">
    <property type="entry name" value="PEPTIDASE-RELATED"/>
    <property type="match status" value="1"/>
</dbReference>
<keyword evidence="8" id="KW-0812">Transmembrane</keyword>
<keyword evidence="8" id="KW-1133">Transmembrane helix</keyword>
<evidence type="ECO:0000256" key="4">
    <source>
        <dbReference type="ARBA" id="ARBA00022723"/>
    </source>
</evidence>
<keyword evidence="3" id="KW-0645">Protease</keyword>
<dbReference type="PANTHER" id="PTHR21666:SF288">
    <property type="entry name" value="CELL DIVISION PROTEIN YTFB"/>
    <property type="match status" value="1"/>
</dbReference>
<dbReference type="GO" id="GO:0046872">
    <property type="term" value="F:metal ion binding"/>
    <property type="evidence" value="ECO:0007669"/>
    <property type="project" value="UniProtKB-KW"/>
</dbReference>
<keyword evidence="5 11" id="KW-0378">Hydrolase</keyword>
<dbReference type="GeneID" id="99985180"/>
<evidence type="ECO:0000313" key="11">
    <source>
        <dbReference type="EMBL" id="SEV87963.1"/>
    </source>
</evidence>
<comment type="cofactor">
    <cofactor evidence="1">
        <name>Zn(2+)</name>
        <dbReference type="ChEBI" id="CHEBI:29105"/>
    </cofactor>
</comment>
<organism evidence="11 12">
    <name type="scientific">Roseivirga pacifica</name>
    <dbReference type="NCBI Taxonomy" id="1267423"/>
    <lineage>
        <taxon>Bacteria</taxon>
        <taxon>Pseudomonadati</taxon>
        <taxon>Bacteroidota</taxon>
        <taxon>Cytophagia</taxon>
        <taxon>Cytophagales</taxon>
        <taxon>Roseivirgaceae</taxon>
        <taxon>Roseivirga</taxon>
    </lineage>
</organism>
<comment type="subcellular location">
    <subcellularLocation>
        <location evidence="2">Cell envelope</location>
    </subcellularLocation>
</comment>
<keyword evidence="6" id="KW-0862">Zinc</keyword>
<keyword evidence="8" id="KW-0472">Membrane</keyword>
<evidence type="ECO:0000256" key="7">
    <source>
        <dbReference type="ARBA" id="ARBA00023049"/>
    </source>
</evidence>
<evidence type="ECO:0000259" key="10">
    <source>
        <dbReference type="Pfam" id="PF19425"/>
    </source>
</evidence>
<dbReference type="InterPro" id="IPR050570">
    <property type="entry name" value="Cell_wall_metabolism_enzyme"/>
</dbReference>
<evidence type="ECO:0000256" key="2">
    <source>
        <dbReference type="ARBA" id="ARBA00004196"/>
    </source>
</evidence>
<dbReference type="SUPFAM" id="SSF51261">
    <property type="entry name" value="Duplicated hybrid motif"/>
    <property type="match status" value="1"/>
</dbReference>
<evidence type="ECO:0000256" key="3">
    <source>
        <dbReference type="ARBA" id="ARBA00022670"/>
    </source>
</evidence>
<keyword evidence="7" id="KW-0482">Metalloprotease</keyword>
<evidence type="ECO:0000256" key="5">
    <source>
        <dbReference type="ARBA" id="ARBA00022801"/>
    </source>
</evidence>
<dbReference type="AlphaFoldDB" id="A0A1I0MI07"/>
<protein>
    <submittedName>
        <fullName evidence="11">Murein DD-endopeptidase MepM and murein hydrolase activator NlpD, contain LysM domain</fullName>
    </submittedName>
</protein>
<dbReference type="Gene3D" id="2.70.70.10">
    <property type="entry name" value="Glucose Permease (Domain IIA)"/>
    <property type="match status" value="1"/>
</dbReference>
<evidence type="ECO:0000256" key="8">
    <source>
        <dbReference type="SAM" id="Phobius"/>
    </source>
</evidence>
<keyword evidence="4" id="KW-0479">Metal-binding</keyword>
<dbReference type="GO" id="GO:0006508">
    <property type="term" value="P:proteolysis"/>
    <property type="evidence" value="ECO:0007669"/>
    <property type="project" value="UniProtKB-KW"/>
</dbReference>
<evidence type="ECO:0000256" key="6">
    <source>
        <dbReference type="ARBA" id="ARBA00022833"/>
    </source>
</evidence>
<sequence length="429" mass="48966">MNKKLLGFVGGAVVIISILTYVFVFQSKTDSNDTPEEELVLEEPEPIVEPEYRYGLSLDEYQIEEGQVKRNQTFAEILEGYNLSLQDIYTIDKISSDVFSVRNFIPRKNYTIFYTTDSLKRAAYLVYEPNQTEYIMYQLQDSLAVYKENRPVEIVERTMAGIITQSLDHSIRQEGGTPALVNAMADLYGWQMDMRSLHPGDWFKIVYEDKLVNGESIGVGNILGAEFNHLNNSYMAYAFDKGDGLNYYDEKGESMQKAFLRYPVEYSRISSRYNPTRFHPVLKRRTPHLGTDYAASKGTPIKAAGDGVITARGYTRGNGNYVKIKHNGTYTTGYLHMSRFGKFKQGQRVKKGDVIGYVGKTGLATGYHLCFRFWKRGQQVDFLKEKLPAQEPLADEYIIRFESVMSLTQKKLTDITMPYADQSYSASSK</sequence>
<name>A0A1I0MI07_9BACT</name>
<accession>A0A1I0MI07</accession>
<dbReference type="RefSeq" id="WP_090256735.1">
    <property type="nucleotide sequence ID" value="NZ_FOIR01000001.1"/>
</dbReference>
<keyword evidence="12" id="KW-1185">Reference proteome</keyword>
<feature type="domain" description="Csd3-like second N-terminal" evidence="10">
    <location>
        <begin position="156"/>
        <end position="275"/>
    </location>
</feature>
<dbReference type="STRING" id="1267423.SAMN05216290_0418"/>
<evidence type="ECO:0000259" key="9">
    <source>
        <dbReference type="Pfam" id="PF01551"/>
    </source>
</evidence>
<reference evidence="12" key="1">
    <citation type="submission" date="2016-10" db="EMBL/GenBank/DDBJ databases">
        <authorList>
            <person name="Varghese N."/>
            <person name="Submissions S."/>
        </authorList>
    </citation>
    <scope>NUCLEOTIDE SEQUENCE [LARGE SCALE GENOMIC DNA]</scope>
    <source>
        <strain evidence="12">CGMCC 1.12402</strain>
    </source>
</reference>
<dbReference type="Gene3D" id="3.10.450.350">
    <property type="match status" value="1"/>
</dbReference>
<gene>
    <name evidence="11" type="ORF">SAMN05216290_0418</name>
</gene>
<dbReference type="GO" id="GO:0004222">
    <property type="term" value="F:metalloendopeptidase activity"/>
    <property type="evidence" value="ECO:0007669"/>
    <property type="project" value="TreeGrafter"/>
</dbReference>
<evidence type="ECO:0000313" key="12">
    <source>
        <dbReference type="Proteomes" id="UP000199437"/>
    </source>
</evidence>
<dbReference type="Pfam" id="PF01551">
    <property type="entry name" value="Peptidase_M23"/>
    <property type="match status" value="1"/>
</dbReference>
<feature type="domain" description="M23ase beta-sheet core" evidence="9">
    <location>
        <begin position="287"/>
        <end position="381"/>
    </location>
</feature>
<feature type="transmembrane region" description="Helical" evidence="8">
    <location>
        <begin position="5"/>
        <end position="25"/>
    </location>
</feature>